<keyword evidence="6 11" id="KW-0418">Kinase</keyword>
<evidence type="ECO:0000256" key="8">
    <source>
        <dbReference type="ARBA" id="ARBA00039401"/>
    </source>
</evidence>
<keyword evidence="12" id="KW-1185">Reference proteome</keyword>
<dbReference type="SUPFAM" id="SSF47384">
    <property type="entry name" value="Homodimeric domain of signal transducing histidine kinase"/>
    <property type="match status" value="1"/>
</dbReference>
<evidence type="ECO:0000313" key="11">
    <source>
        <dbReference type="EMBL" id="RSX52791.1"/>
    </source>
</evidence>
<organism evidence="11 12">
    <name type="scientific">Bifidobacterium goeldii</name>
    <dbReference type="NCBI Taxonomy" id="2306975"/>
    <lineage>
        <taxon>Bacteria</taxon>
        <taxon>Bacillati</taxon>
        <taxon>Actinomycetota</taxon>
        <taxon>Actinomycetes</taxon>
        <taxon>Bifidobacteriales</taxon>
        <taxon>Bifidobacteriaceae</taxon>
        <taxon>Bifidobacterium</taxon>
    </lineage>
</organism>
<comment type="subcellular location">
    <subcellularLocation>
        <location evidence="2">Cell membrane</location>
    </subcellularLocation>
</comment>
<dbReference type="FunFam" id="3.30.565.10:FF:000006">
    <property type="entry name" value="Sensor histidine kinase WalK"/>
    <property type="match status" value="1"/>
</dbReference>
<dbReference type="SUPFAM" id="SSF55874">
    <property type="entry name" value="ATPase domain of HSP90 chaperone/DNA topoisomerase II/histidine kinase"/>
    <property type="match status" value="1"/>
</dbReference>
<dbReference type="Proteomes" id="UP000287533">
    <property type="component" value="Unassembled WGS sequence"/>
</dbReference>
<name>A0A430FJ48_9BIFI</name>
<dbReference type="PANTHER" id="PTHR45453">
    <property type="entry name" value="PHOSPHATE REGULON SENSOR PROTEIN PHOR"/>
    <property type="match status" value="1"/>
</dbReference>
<accession>A0A430FJ48</accession>
<dbReference type="InterPro" id="IPR004358">
    <property type="entry name" value="Sig_transdc_His_kin-like_C"/>
</dbReference>
<dbReference type="PANTHER" id="PTHR45453:SF1">
    <property type="entry name" value="PHOSPHATE REGULON SENSOR PROTEIN PHOR"/>
    <property type="match status" value="1"/>
</dbReference>
<evidence type="ECO:0000256" key="7">
    <source>
        <dbReference type="ARBA" id="ARBA00023012"/>
    </source>
</evidence>
<evidence type="ECO:0000259" key="10">
    <source>
        <dbReference type="PROSITE" id="PS50109"/>
    </source>
</evidence>
<dbReference type="AlphaFoldDB" id="A0A430FJ48"/>
<keyword evidence="4" id="KW-0597">Phosphoprotein</keyword>
<dbReference type="GO" id="GO:0005886">
    <property type="term" value="C:plasma membrane"/>
    <property type="evidence" value="ECO:0007669"/>
    <property type="project" value="UniProtKB-SubCell"/>
</dbReference>
<sequence>MVGMFDALADLGPSVWIFVAFAALILALLVAVGFFFYDRVGPVVASAIRNSAWLAELSTRIRNHRKAKRRLQQDDDTDDLDDAAQSLLSMLSLASVVVDDHDDVVRANPEAYALGIVADELIIEPRVIDAVHAVLKDGGRRSFDLTTDTPERFMHERGFLIEHGEHDELAVDTVSAGESADADAAYAQALTRPNWLKVTVGAINEHLAVVLIDDVSDAIRFSRIRDSFITNVSEQLLQPTQALERLADSMESSEISRERIVHDAAQVRRDCTKLEHMVSDLLLLIRAQEPVTPSAANRINLMEQVQQAGEQWQPIAHKAGMTLRIGGDDTVAVHGDAEQIRTAVGKLIDNAIGYSTPGSSIGVAVAKSSNGQRAIIRVIDRGCGIAKAEAPRIFERFYRGSNQNERTSDGIGLGLAIVKHVALAHHGSVTLWSAPKQGSTFTLSLPLAQD</sequence>
<keyword evidence="9" id="KW-0812">Transmembrane</keyword>
<reference evidence="11 12" key="1">
    <citation type="submission" date="2018-09" db="EMBL/GenBank/DDBJ databases">
        <title>Characterization of the phylogenetic diversity of five novel species belonging to the genus Bifidobacterium.</title>
        <authorList>
            <person name="Lugli G.A."/>
            <person name="Duranti S."/>
            <person name="Milani C."/>
        </authorList>
    </citation>
    <scope>NUCLEOTIDE SEQUENCE [LARGE SCALE GENOMIC DNA]</scope>
    <source>
        <strain evidence="11 12">2034B</strain>
    </source>
</reference>
<evidence type="ECO:0000256" key="2">
    <source>
        <dbReference type="ARBA" id="ARBA00004236"/>
    </source>
</evidence>
<evidence type="ECO:0000256" key="4">
    <source>
        <dbReference type="ARBA" id="ARBA00022553"/>
    </source>
</evidence>
<keyword evidence="7" id="KW-0902">Two-component regulatory system</keyword>
<evidence type="ECO:0000256" key="6">
    <source>
        <dbReference type="ARBA" id="ARBA00022777"/>
    </source>
</evidence>
<keyword evidence="9" id="KW-0472">Membrane</keyword>
<comment type="catalytic activity">
    <reaction evidence="1">
        <text>ATP + protein L-histidine = ADP + protein N-phospho-L-histidine.</text>
        <dbReference type="EC" id="2.7.13.3"/>
    </reaction>
</comment>
<dbReference type="PROSITE" id="PS50109">
    <property type="entry name" value="HIS_KIN"/>
    <property type="match status" value="1"/>
</dbReference>
<dbReference type="Gene3D" id="3.30.565.10">
    <property type="entry name" value="Histidine kinase-like ATPase, C-terminal domain"/>
    <property type="match status" value="1"/>
</dbReference>
<dbReference type="InterPro" id="IPR036097">
    <property type="entry name" value="HisK_dim/P_sf"/>
</dbReference>
<feature type="domain" description="Histidine kinase" evidence="10">
    <location>
        <begin position="231"/>
        <end position="449"/>
    </location>
</feature>
<dbReference type="InterPro" id="IPR036890">
    <property type="entry name" value="HATPase_C_sf"/>
</dbReference>
<gene>
    <name evidence="11" type="ORF">D2E25_1362</name>
</gene>
<proteinExistence type="predicted"/>
<dbReference type="EC" id="2.7.13.3" evidence="3"/>
<feature type="transmembrane region" description="Helical" evidence="9">
    <location>
        <begin position="15"/>
        <end position="37"/>
    </location>
</feature>
<evidence type="ECO:0000256" key="5">
    <source>
        <dbReference type="ARBA" id="ARBA00022679"/>
    </source>
</evidence>
<dbReference type="GO" id="GO:0016036">
    <property type="term" value="P:cellular response to phosphate starvation"/>
    <property type="evidence" value="ECO:0007669"/>
    <property type="project" value="TreeGrafter"/>
</dbReference>
<evidence type="ECO:0000256" key="3">
    <source>
        <dbReference type="ARBA" id="ARBA00012438"/>
    </source>
</evidence>
<dbReference type="InterPro" id="IPR050351">
    <property type="entry name" value="BphY/WalK/GraS-like"/>
</dbReference>
<dbReference type="InterPro" id="IPR003594">
    <property type="entry name" value="HATPase_dom"/>
</dbReference>
<evidence type="ECO:0000256" key="1">
    <source>
        <dbReference type="ARBA" id="ARBA00000085"/>
    </source>
</evidence>
<dbReference type="PRINTS" id="PR00344">
    <property type="entry name" value="BCTRLSENSOR"/>
</dbReference>
<protein>
    <recommendedName>
        <fullName evidence="8">Sensor-like histidine kinase SenX3</fullName>
        <ecNumber evidence="3">2.7.13.3</ecNumber>
    </recommendedName>
</protein>
<dbReference type="GO" id="GO:0000155">
    <property type="term" value="F:phosphorelay sensor kinase activity"/>
    <property type="evidence" value="ECO:0007669"/>
    <property type="project" value="InterPro"/>
</dbReference>
<keyword evidence="9" id="KW-1133">Transmembrane helix</keyword>
<dbReference type="GO" id="GO:0004721">
    <property type="term" value="F:phosphoprotein phosphatase activity"/>
    <property type="evidence" value="ECO:0007669"/>
    <property type="project" value="TreeGrafter"/>
</dbReference>
<dbReference type="Pfam" id="PF02518">
    <property type="entry name" value="HATPase_c"/>
    <property type="match status" value="1"/>
</dbReference>
<evidence type="ECO:0000256" key="9">
    <source>
        <dbReference type="SAM" id="Phobius"/>
    </source>
</evidence>
<dbReference type="CDD" id="cd00075">
    <property type="entry name" value="HATPase"/>
    <property type="match status" value="1"/>
</dbReference>
<dbReference type="InterPro" id="IPR005467">
    <property type="entry name" value="His_kinase_dom"/>
</dbReference>
<dbReference type="EMBL" id="QXGL01000004">
    <property type="protein sequence ID" value="RSX52791.1"/>
    <property type="molecule type" value="Genomic_DNA"/>
</dbReference>
<comment type="caution">
    <text evidence="11">The sequence shown here is derived from an EMBL/GenBank/DDBJ whole genome shotgun (WGS) entry which is preliminary data.</text>
</comment>
<dbReference type="SMART" id="SM00387">
    <property type="entry name" value="HATPase_c"/>
    <property type="match status" value="1"/>
</dbReference>
<keyword evidence="5" id="KW-0808">Transferase</keyword>
<evidence type="ECO:0000313" key="12">
    <source>
        <dbReference type="Proteomes" id="UP000287533"/>
    </source>
</evidence>